<organism evidence="1">
    <name type="scientific">Candidatus Atribacter allofermentans</name>
    <dbReference type="NCBI Taxonomy" id="1852833"/>
    <lineage>
        <taxon>Bacteria</taxon>
        <taxon>Pseudomonadati</taxon>
        <taxon>Atribacterota</taxon>
        <taxon>Atribacteria</taxon>
        <taxon>Atribacterales</taxon>
        <taxon>Atribacteraceae</taxon>
        <taxon>Atribacter</taxon>
    </lineage>
</organism>
<protein>
    <recommendedName>
        <fullName evidence="2">DUF4139 domain-containing protein</fullName>
    </recommendedName>
</protein>
<dbReference type="Proteomes" id="UP000485569">
    <property type="component" value="Unassembled WGS sequence"/>
</dbReference>
<evidence type="ECO:0000313" key="1">
    <source>
        <dbReference type="EMBL" id="OQA59551.1"/>
    </source>
</evidence>
<dbReference type="AlphaFoldDB" id="A0A1V5SZF2"/>
<proteinExistence type="predicted"/>
<comment type="caution">
    <text evidence="1">The sequence shown here is derived from an EMBL/GenBank/DDBJ whole genome shotgun (WGS) entry which is preliminary data.</text>
</comment>
<dbReference type="EMBL" id="MWBQ01000050">
    <property type="protein sequence ID" value="OQA59551.1"/>
    <property type="molecule type" value="Genomic_DNA"/>
</dbReference>
<evidence type="ECO:0008006" key="2">
    <source>
        <dbReference type="Google" id="ProtNLM"/>
    </source>
</evidence>
<name>A0A1V5SZF2_9BACT</name>
<sequence length="395" mass="45905">MKRYILVMGGLLLFFILGFSSLSHALLSQSINPDESWLTIYQDIDRAWVAEKVTLSLHQGENRFFLIGDNLLQERFYFHPYNSSTSLKAISTTPTNGYQIEIEAQQAGSYSFLLSFFISGFNWEERYMAIWDEKNSNFYLYPSVFLSNRKNINWKNVHVSWLLGKPAFLFDGDKGGIPEEAALGAPDEVQPQVMMTRERPVEMERISEYQIFRLPYIIDLPSQSVLQVFPGMRKFPVKEIIRFDKGNLKRVLKMKSEGDPLPQGWVTIFGENQSVLGTFQFPWVRTQEEFEIAVGAIKTFQVERIEKSYKRLKVDWNEDKNIADFWSEVIIEFELGNRGSVPKPVEIIEPLPPEAKLTGSQGWHWEDGNAHLEITIEPEQEETVTLRYEFREVWS</sequence>
<accession>A0A1V5SZF2</accession>
<reference evidence="1" key="1">
    <citation type="submission" date="2017-02" db="EMBL/GenBank/DDBJ databases">
        <title>Delving into the versatile metabolic prowess of the omnipresent phylum Bacteroidetes.</title>
        <authorList>
            <person name="Nobu M.K."/>
            <person name="Mei R."/>
            <person name="Narihiro T."/>
            <person name="Kuroda K."/>
            <person name="Liu W.-T."/>
        </authorList>
    </citation>
    <scope>NUCLEOTIDE SEQUENCE</scope>
    <source>
        <strain evidence="1">ADurb.Bin276</strain>
    </source>
</reference>
<gene>
    <name evidence="1" type="ORF">BWY41_00841</name>
</gene>